<keyword evidence="2" id="KW-1185">Reference proteome</keyword>
<comment type="caution">
    <text evidence="1">The sequence shown here is derived from an EMBL/GenBank/DDBJ whole genome shotgun (WGS) entry which is preliminary data.</text>
</comment>
<name>A0AA35TPW4_GEOBA</name>
<organism evidence="1 2">
    <name type="scientific">Geodia barretti</name>
    <name type="common">Barrett's horny sponge</name>
    <dbReference type="NCBI Taxonomy" id="519541"/>
    <lineage>
        <taxon>Eukaryota</taxon>
        <taxon>Metazoa</taxon>
        <taxon>Porifera</taxon>
        <taxon>Demospongiae</taxon>
        <taxon>Heteroscleromorpha</taxon>
        <taxon>Tetractinellida</taxon>
        <taxon>Astrophorina</taxon>
        <taxon>Geodiidae</taxon>
        <taxon>Geodia</taxon>
    </lineage>
</organism>
<sequence length="103" mass="11186">LLHCRRLRGRLLVLQSPQNPSAPLCARPAASMLPLTICRMSYNDAETLNPNLPTTAAVNLPELRGRVFFVPRGTTGSLASVVGIAISLADVFLADPSYLEDRR</sequence>
<evidence type="ECO:0000313" key="1">
    <source>
        <dbReference type="EMBL" id="CAI8052265.1"/>
    </source>
</evidence>
<protein>
    <submittedName>
        <fullName evidence="1">Uncharacterized protein</fullName>
    </submittedName>
</protein>
<dbReference type="AlphaFoldDB" id="A0AA35TPW4"/>
<gene>
    <name evidence="1" type="ORF">GBAR_LOCUS28596</name>
</gene>
<feature type="non-terminal residue" evidence="1">
    <location>
        <position position="1"/>
    </location>
</feature>
<proteinExistence type="predicted"/>
<evidence type="ECO:0000313" key="2">
    <source>
        <dbReference type="Proteomes" id="UP001174909"/>
    </source>
</evidence>
<dbReference type="EMBL" id="CASHTH010003998">
    <property type="protein sequence ID" value="CAI8052265.1"/>
    <property type="molecule type" value="Genomic_DNA"/>
</dbReference>
<reference evidence="1" key="1">
    <citation type="submission" date="2023-03" db="EMBL/GenBank/DDBJ databases">
        <authorList>
            <person name="Steffen K."/>
            <person name="Cardenas P."/>
        </authorList>
    </citation>
    <scope>NUCLEOTIDE SEQUENCE</scope>
</reference>
<dbReference type="Proteomes" id="UP001174909">
    <property type="component" value="Unassembled WGS sequence"/>
</dbReference>
<accession>A0AA35TPW4</accession>